<sequence length="315" mass="37055">IMKSPLLIGCLKTCALKWIKENSDDDWKYQVASDKKLLFPYPSFTAALLAYIRAFVRRPIAQILFVLEKLSVTKTFISINQKERNQDLISFLETIFFDPKVLNINDLSEPRPNHYVMSENFYDLKFPFSYYFMKKINEFRTIWENELAILREYPESFDDNQELSHDAFENTIRGFKKKVLYTGKDKVFDPVVLHIYWWKYSNVLLAAVQLTQLCPSVINEFLQKMPGVTFEIFLVDKVIEMMLDKILRKDNAIQLGKWQQEVVKILSLSAKILKTNKLRSYQLLHICYDIVSSKLIQLSNIKEIVNFGLDSDEQN</sequence>
<evidence type="ECO:0000313" key="2">
    <source>
        <dbReference type="Proteomes" id="UP000789920"/>
    </source>
</evidence>
<name>A0ACA9RSY0_9GLOM</name>
<dbReference type="EMBL" id="CAJVQC010068187">
    <property type="protein sequence ID" value="CAG8807890.1"/>
    <property type="molecule type" value="Genomic_DNA"/>
</dbReference>
<keyword evidence="2" id="KW-1185">Reference proteome</keyword>
<reference evidence="1" key="1">
    <citation type="submission" date="2021-06" db="EMBL/GenBank/DDBJ databases">
        <authorList>
            <person name="Kallberg Y."/>
            <person name="Tangrot J."/>
            <person name="Rosling A."/>
        </authorList>
    </citation>
    <scope>NUCLEOTIDE SEQUENCE</scope>
    <source>
        <strain evidence="1">MA461A</strain>
    </source>
</reference>
<accession>A0ACA9RSY0</accession>
<feature type="non-terminal residue" evidence="1">
    <location>
        <position position="1"/>
    </location>
</feature>
<evidence type="ECO:0000313" key="1">
    <source>
        <dbReference type="EMBL" id="CAG8807890.1"/>
    </source>
</evidence>
<comment type="caution">
    <text evidence="1">The sequence shown here is derived from an EMBL/GenBank/DDBJ whole genome shotgun (WGS) entry which is preliminary data.</text>
</comment>
<feature type="non-terminal residue" evidence="1">
    <location>
        <position position="315"/>
    </location>
</feature>
<protein>
    <submittedName>
        <fullName evidence="1">34630_t:CDS:1</fullName>
    </submittedName>
</protein>
<proteinExistence type="predicted"/>
<gene>
    <name evidence="1" type="ORF">RPERSI_LOCUS22486</name>
</gene>
<dbReference type="Proteomes" id="UP000789920">
    <property type="component" value="Unassembled WGS sequence"/>
</dbReference>
<organism evidence="1 2">
    <name type="scientific">Racocetra persica</name>
    <dbReference type="NCBI Taxonomy" id="160502"/>
    <lineage>
        <taxon>Eukaryota</taxon>
        <taxon>Fungi</taxon>
        <taxon>Fungi incertae sedis</taxon>
        <taxon>Mucoromycota</taxon>
        <taxon>Glomeromycotina</taxon>
        <taxon>Glomeromycetes</taxon>
        <taxon>Diversisporales</taxon>
        <taxon>Gigasporaceae</taxon>
        <taxon>Racocetra</taxon>
    </lineage>
</organism>